<dbReference type="Pfam" id="PF13953">
    <property type="entry name" value="PapC_C"/>
    <property type="match status" value="1"/>
</dbReference>
<comment type="subcellular location">
    <subcellularLocation>
        <location evidence="1">Cell outer membrane</location>
        <topology evidence="1">Multi-pass membrane protein</topology>
    </subcellularLocation>
</comment>
<dbReference type="PANTHER" id="PTHR30451:SF21">
    <property type="entry name" value="FIMBRIAL USHER DOMAIN-CONTAINING PROTEIN YDET-RELATED"/>
    <property type="match status" value="1"/>
</dbReference>
<dbReference type="Pfam" id="PF13954">
    <property type="entry name" value="PapC_N"/>
    <property type="match status" value="1"/>
</dbReference>
<name>A0A0L0GSQ6_9ENTR</name>
<gene>
    <name evidence="13" type="ORF">GM31_01370</name>
</gene>
<evidence type="ECO:0000256" key="4">
    <source>
        <dbReference type="ARBA" id="ARBA00022452"/>
    </source>
</evidence>
<dbReference type="Gene3D" id="2.60.40.2070">
    <property type="match status" value="1"/>
</dbReference>
<evidence type="ECO:0000313" key="14">
    <source>
        <dbReference type="Proteomes" id="UP000037393"/>
    </source>
</evidence>
<evidence type="ECO:0000259" key="11">
    <source>
        <dbReference type="Pfam" id="PF13953"/>
    </source>
</evidence>
<dbReference type="InterPro" id="IPR042186">
    <property type="entry name" value="FimD_plug_dom"/>
</dbReference>
<comment type="caution">
    <text evidence="13">The sequence shown here is derived from an EMBL/GenBank/DDBJ whole genome shotgun (WGS) entry which is preliminary data.</text>
</comment>
<keyword evidence="6" id="KW-0812">Transmembrane</keyword>
<reference evidence="13 14" key="1">
    <citation type="journal article" date="2015" name="Appl. Environ. Microbiol.">
        <title>The Enterobacterium Trabulsiella odontotermitis Presents Novel Adaptations Related to Its Association with Fungus-Growing Termites.</title>
        <authorList>
            <person name="Sapountzis P."/>
            <person name="Gruntjes T."/>
            <person name="Otani S."/>
            <person name="Estevez J."/>
            <person name="da Costa R.R."/>
            <person name="Plunkett G.3rd."/>
            <person name="Perna N.T."/>
            <person name="Poulsen M."/>
        </authorList>
    </citation>
    <scope>NUCLEOTIDE SEQUENCE [LARGE SCALE GENOMIC DNA]</scope>
    <source>
        <strain evidence="13 14">12</strain>
    </source>
</reference>
<keyword evidence="4" id="KW-1134">Transmembrane beta strand</keyword>
<sequence length="871" mass="94148">MNNKKSVRAVSADKLKMRLLYKSLCIALGFAGVCSGTAGAEEYFNPALLSLGTPGGVSASSVDLSRFEAGGQLPGTYRVDIYLNGQYMTSRDVSFVAGNGTELDPALTLKEYAGLGLNDRAVPALKDVARDTALAPLGKYVPAATTQFDFSQQRLNITIPQALMQSRAQGYVDPESWDEGVPAAILDYNITGNHTSNRGDNATMGDTDQQYASFRSGLNLLGWRLRNYSTWTRSDGDGRDSESHFNSINTYLARDVKSIQGEFIAGEYATPGDVFDSVQFRGAQLASDQGMLPDSMRGFAPIIRGTANSNAQVTIRQNGNVIYQAYVPPGPFEIKDIYPSSDSGDLEVSVKEKDGSERHFTQAYSSVAIMQREGQMKYAVTAGELRDSGSNNLRESKFVQATLIYGMPHNITPYVGLLAAQKYLAATGGVGVSMGEWGAMSVDMTQAKATLTTGEDTQGQSYRIRYSKSMLETGTTVTMAAYRYSTEGYYGFQDANTYFGRHDDNRSYWSSYRPRSEFNVTLNQTLGDYGSVFLSGTQRDYWGRDGTERTYNAGYNTTISGVSYGLSLSQSERSDSDRNDRRVNFNVSVPLGRFLAGNNTYAASNMNLNYSINTDQDHRTTQHAGLSGTALSDNQLNYNLDQSVGNKGQGYGGSLNATYNGSAGSVSGGYNYSDNQQQLTWGMSGGIVAHPHGITLGQEPGETIAIVRAPGASGVKVNNQSGVKTDWRGYAIVPYLQPYRSTEVGLDPSNVGDTVAMDLTSARVVPTRGAVVMANYRTQVGRQAMLNLTYKGKSIPFGAMAVLDTSALEEGQQAANGIVGDDGQLFMSGLPDEGRLNLQWGSDADAKCTVPFRLPAERQDKVPVSLSAVCQ</sequence>
<dbReference type="InterPro" id="IPR000015">
    <property type="entry name" value="Fimb_usher"/>
</dbReference>
<dbReference type="FunFam" id="2.60.40.2610:FF:000001">
    <property type="entry name" value="Outer membrane fimbrial usher protein"/>
    <property type="match status" value="1"/>
</dbReference>
<dbReference type="GO" id="GO:0015473">
    <property type="term" value="F:fimbrial usher porin activity"/>
    <property type="evidence" value="ECO:0007669"/>
    <property type="project" value="InterPro"/>
</dbReference>
<keyword evidence="5" id="KW-1029">Fimbrium biogenesis</keyword>
<protein>
    <recommendedName>
        <fullName evidence="15">Fimbrial assembly protein</fullName>
    </recommendedName>
</protein>
<feature type="chain" id="PRO_5005539136" description="Fimbrial assembly protein" evidence="10">
    <location>
        <begin position="41"/>
        <end position="871"/>
    </location>
</feature>
<comment type="similarity">
    <text evidence="2">Belongs to the fimbrial export usher family.</text>
</comment>
<accession>A0A0L0GSQ6</accession>
<keyword evidence="9" id="KW-0998">Cell outer membrane</keyword>
<dbReference type="Gene3D" id="2.60.40.3110">
    <property type="match status" value="1"/>
</dbReference>
<keyword evidence="3" id="KW-0813">Transport</keyword>
<dbReference type="Gene3D" id="2.60.40.2610">
    <property type="entry name" value="Outer membrane usher protein FimD, plug domain"/>
    <property type="match status" value="1"/>
</dbReference>
<evidence type="ECO:0000259" key="12">
    <source>
        <dbReference type="Pfam" id="PF13954"/>
    </source>
</evidence>
<dbReference type="GO" id="GO:0009279">
    <property type="term" value="C:cell outer membrane"/>
    <property type="evidence" value="ECO:0007669"/>
    <property type="project" value="UniProtKB-SubCell"/>
</dbReference>
<keyword evidence="14" id="KW-1185">Reference proteome</keyword>
<evidence type="ECO:0000256" key="3">
    <source>
        <dbReference type="ARBA" id="ARBA00022448"/>
    </source>
</evidence>
<dbReference type="Proteomes" id="UP000037393">
    <property type="component" value="Unassembled WGS sequence"/>
</dbReference>
<dbReference type="GO" id="GO:0009297">
    <property type="term" value="P:pilus assembly"/>
    <property type="evidence" value="ECO:0007669"/>
    <property type="project" value="InterPro"/>
</dbReference>
<evidence type="ECO:0000256" key="7">
    <source>
        <dbReference type="ARBA" id="ARBA00022729"/>
    </source>
</evidence>
<dbReference type="Pfam" id="PF00577">
    <property type="entry name" value="Usher"/>
    <property type="match status" value="1"/>
</dbReference>
<dbReference type="InterPro" id="IPR025949">
    <property type="entry name" value="PapC-like_C"/>
</dbReference>
<dbReference type="PATRIC" id="fig|379893.4.peg.281"/>
<keyword evidence="8" id="KW-0472">Membrane</keyword>
<dbReference type="AlphaFoldDB" id="A0A0L0GSQ6"/>
<evidence type="ECO:0000256" key="10">
    <source>
        <dbReference type="SAM" id="SignalP"/>
    </source>
</evidence>
<evidence type="ECO:0000256" key="6">
    <source>
        <dbReference type="ARBA" id="ARBA00022692"/>
    </source>
</evidence>
<dbReference type="InterPro" id="IPR043142">
    <property type="entry name" value="PapC-like_C_sf"/>
</dbReference>
<feature type="signal peptide" evidence="10">
    <location>
        <begin position="1"/>
        <end position="40"/>
    </location>
</feature>
<dbReference type="Gene3D" id="3.10.20.410">
    <property type="match status" value="1"/>
</dbReference>
<dbReference type="PANTHER" id="PTHR30451">
    <property type="entry name" value="OUTER MEMBRANE USHER PROTEIN"/>
    <property type="match status" value="1"/>
</dbReference>
<dbReference type="InterPro" id="IPR025885">
    <property type="entry name" value="PapC_N"/>
</dbReference>
<feature type="domain" description="PapC-like C-terminal" evidence="11">
    <location>
        <begin position="785"/>
        <end position="856"/>
    </location>
</feature>
<dbReference type="OrthoDB" id="6554712at2"/>
<evidence type="ECO:0000313" key="13">
    <source>
        <dbReference type="EMBL" id="KNC91791.1"/>
    </source>
</evidence>
<evidence type="ECO:0008006" key="15">
    <source>
        <dbReference type="Google" id="ProtNLM"/>
    </source>
</evidence>
<evidence type="ECO:0000256" key="8">
    <source>
        <dbReference type="ARBA" id="ARBA00023136"/>
    </source>
</evidence>
<evidence type="ECO:0000256" key="2">
    <source>
        <dbReference type="ARBA" id="ARBA00008064"/>
    </source>
</evidence>
<feature type="domain" description="PapC N-terminal" evidence="12">
    <location>
        <begin position="43"/>
        <end position="191"/>
    </location>
</feature>
<keyword evidence="7 10" id="KW-0732">Signal</keyword>
<dbReference type="FunFam" id="2.60.40.3110:FF:000001">
    <property type="entry name" value="Putative fimbrial outer membrane usher"/>
    <property type="match status" value="1"/>
</dbReference>
<proteinExistence type="inferred from homology"/>
<evidence type="ECO:0000256" key="5">
    <source>
        <dbReference type="ARBA" id="ARBA00022558"/>
    </source>
</evidence>
<evidence type="ECO:0000256" key="1">
    <source>
        <dbReference type="ARBA" id="ARBA00004571"/>
    </source>
</evidence>
<organism evidence="13 14">
    <name type="scientific">Trabulsiella odontotermitis</name>
    <dbReference type="NCBI Taxonomy" id="379893"/>
    <lineage>
        <taxon>Bacteria</taxon>
        <taxon>Pseudomonadati</taxon>
        <taxon>Pseudomonadota</taxon>
        <taxon>Gammaproteobacteria</taxon>
        <taxon>Enterobacterales</taxon>
        <taxon>Enterobacteriaceae</taxon>
        <taxon>Trabulsiella</taxon>
    </lineage>
</organism>
<dbReference type="SUPFAM" id="SSF141729">
    <property type="entry name" value="FimD N-terminal domain-like"/>
    <property type="match status" value="1"/>
</dbReference>
<dbReference type="InterPro" id="IPR037224">
    <property type="entry name" value="PapC_N_sf"/>
</dbReference>
<dbReference type="RefSeq" id="WP_049857480.1">
    <property type="nucleotide sequence ID" value="NZ_JNGI01000123.1"/>
</dbReference>
<dbReference type="EMBL" id="JNGI01000123">
    <property type="protein sequence ID" value="KNC91791.1"/>
    <property type="molecule type" value="Genomic_DNA"/>
</dbReference>
<evidence type="ECO:0000256" key="9">
    <source>
        <dbReference type="ARBA" id="ARBA00023237"/>
    </source>
</evidence>